<dbReference type="Proteomes" id="UP000094969">
    <property type="component" value="Chromosome"/>
</dbReference>
<dbReference type="AlphaFoldDB" id="A0A1D7U2G0"/>
<dbReference type="KEGG" id="bvv:BHK69_14815"/>
<dbReference type="GO" id="GO:0016757">
    <property type="term" value="F:glycosyltransferase activity"/>
    <property type="evidence" value="ECO:0007669"/>
    <property type="project" value="InterPro"/>
</dbReference>
<sequence>MYTLIPPIGADPPERKVIFVGLRGVPEIQGGVETHVAAISARLAERGWQVEVLGRAPYLASQQPYIWKGVTVTPVWAPRSKSFEALAHTALGLIVAARRHPDLVHIHAIGPALLTPLARLLGLHVVVTHHGFDYDRQKWGRFAKSILRTGEAMGMLFSHANIGVSKAIVDTVRRKFSVGAIFIPNGVENPPPKPGTSYLDGIQVTPQRYILSVGRIVEEKRHLDLINAFARLNDPGLKLVIAGAADHAGPYQREVEAAAAATPSVVMTGFQRGQALFQLYRHAALFVLPSSHEGMPMVLLEALSYGVPCLASDIDANLALDLGAENYFPLGAVDALAAAMRAKLAARDPAQSAERAARTIDSFGWGTIVDRTMDVYENALLGWRPGSVRHDGAGPAKRAELGGRR</sequence>
<name>A0A1D7U2G0_9HYPH</name>
<gene>
    <name evidence="3" type="ORF">BHK69_14815</name>
</gene>
<accession>A0A1D7U2G0</accession>
<reference evidence="3 4" key="1">
    <citation type="journal article" date="2015" name="Antonie Van Leeuwenhoek">
        <title>Bosea vaviloviae sp. nov., a new species of slow-growing rhizobia isolated from nodules of the relict species Vavilovia formosa (Stev.) Fed.</title>
        <authorList>
            <person name="Safronova V.I."/>
            <person name="Kuznetsova I.G."/>
            <person name="Sazanova A.L."/>
            <person name="Kimeklis A.K."/>
            <person name="Belimov A.A."/>
            <person name="Andronov E.E."/>
            <person name="Pinaev A.G."/>
            <person name="Chizhevskaya E.P."/>
            <person name="Pukhaev A.R."/>
            <person name="Popov K.P."/>
            <person name="Willems A."/>
            <person name="Tikhonovich I.A."/>
        </authorList>
    </citation>
    <scope>NUCLEOTIDE SEQUENCE [LARGE SCALE GENOMIC DNA]</scope>
    <source>
        <strain evidence="3 4">Vaf18</strain>
    </source>
</reference>
<feature type="domain" description="Glycosyltransferase subfamily 4-like N-terminal" evidence="2">
    <location>
        <begin position="30"/>
        <end position="188"/>
    </location>
</feature>
<evidence type="ECO:0000313" key="3">
    <source>
        <dbReference type="EMBL" id="AOO81557.1"/>
    </source>
</evidence>
<evidence type="ECO:0008006" key="5">
    <source>
        <dbReference type="Google" id="ProtNLM"/>
    </source>
</evidence>
<dbReference type="PANTHER" id="PTHR45947">
    <property type="entry name" value="SULFOQUINOVOSYL TRANSFERASE SQD2"/>
    <property type="match status" value="1"/>
</dbReference>
<evidence type="ECO:0000259" key="1">
    <source>
        <dbReference type="Pfam" id="PF00534"/>
    </source>
</evidence>
<evidence type="ECO:0000259" key="2">
    <source>
        <dbReference type="Pfam" id="PF13439"/>
    </source>
</evidence>
<dbReference type="PANTHER" id="PTHR45947:SF3">
    <property type="entry name" value="SULFOQUINOVOSYL TRANSFERASE SQD2"/>
    <property type="match status" value="1"/>
</dbReference>
<proteinExistence type="predicted"/>
<dbReference type="InterPro" id="IPR028098">
    <property type="entry name" value="Glyco_trans_4-like_N"/>
</dbReference>
<protein>
    <recommendedName>
        <fullName evidence="5">Glycosyl transferase</fullName>
    </recommendedName>
</protein>
<dbReference type="RefSeq" id="WP_069690769.1">
    <property type="nucleotide sequence ID" value="NZ_CP017147.1"/>
</dbReference>
<evidence type="ECO:0000313" key="4">
    <source>
        <dbReference type="Proteomes" id="UP000094969"/>
    </source>
</evidence>
<dbReference type="InterPro" id="IPR001296">
    <property type="entry name" value="Glyco_trans_1"/>
</dbReference>
<dbReference type="EMBL" id="CP017147">
    <property type="protein sequence ID" value="AOO81557.1"/>
    <property type="molecule type" value="Genomic_DNA"/>
</dbReference>
<dbReference type="CDD" id="cd03801">
    <property type="entry name" value="GT4_PimA-like"/>
    <property type="match status" value="1"/>
</dbReference>
<dbReference type="OrthoDB" id="9790710at2"/>
<dbReference type="Pfam" id="PF13439">
    <property type="entry name" value="Glyco_transf_4"/>
    <property type="match status" value="1"/>
</dbReference>
<dbReference type="Pfam" id="PF00534">
    <property type="entry name" value="Glycos_transf_1"/>
    <property type="match status" value="1"/>
</dbReference>
<dbReference type="STRING" id="1526658.BHK69_14815"/>
<keyword evidence="4" id="KW-1185">Reference proteome</keyword>
<dbReference type="Gene3D" id="3.40.50.2000">
    <property type="entry name" value="Glycogen Phosphorylase B"/>
    <property type="match status" value="2"/>
</dbReference>
<organism evidence="3 4">
    <name type="scientific">Bosea vaviloviae</name>
    <dbReference type="NCBI Taxonomy" id="1526658"/>
    <lineage>
        <taxon>Bacteria</taxon>
        <taxon>Pseudomonadati</taxon>
        <taxon>Pseudomonadota</taxon>
        <taxon>Alphaproteobacteria</taxon>
        <taxon>Hyphomicrobiales</taxon>
        <taxon>Boseaceae</taxon>
        <taxon>Bosea</taxon>
    </lineage>
</organism>
<dbReference type="InterPro" id="IPR050194">
    <property type="entry name" value="Glycosyltransferase_grp1"/>
</dbReference>
<feature type="domain" description="Glycosyl transferase family 1" evidence="1">
    <location>
        <begin position="206"/>
        <end position="317"/>
    </location>
</feature>
<dbReference type="SUPFAM" id="SSF53756">
    <property type="entry name" value="UDP-Glycosyltransferase/glycogen phosphorylase"/>
    <property type="match status" value="1"/>
</dbReference>